<evidence type="ECO:0000313" key="3">
    <source>
        <dbReference type="EMBL" id="MBD7999200.1"/>
    </source>
</evidence>
<feature type="transmembrane region" description="Helical" evidence="2">
    <location>
        <begin position="412"/>
        <end position="429"/>
    </location>
</feature>
<gene>
    <name evidence="3" type="ORF">H9640_11620</name>
</gene>
<dbReference type="InterPro" id="IPR018674">
    <property type="entry name" value="DUF2142_membrane"/>
</dbReference>
<evidence type="ECO:0000313" key="4">
    <source>
        <dbReference type="Proteomes" id="UP000633601"/>
    </source>
</evidence>
<feature type="compositionally biased region" description="Basic and acidic residues" evidence="1">
    <location>
        <begin position="1"/>
        <end position="16"/>
    </location>
</feature>
<evidence type="ECO:0000256" key="1">
    <source>
        <dbReference type="SAM" id="MobiDB-lite"/>
    </source>
</evidence>
<keyword evidence="2" id="KW-0812">Transmembrane</keyword>
<feature type="transmembrane region" description="Helical" evidence="2">
    <location>
        <begin position="195"/>
        <end position="212"/>
    </location>
</feature>
<feature type="transmembrane region" description="Helical" evidence="2">
    <location>
        <begin position="290"/>
        <end position="309"/>
    </location>
</feature>
<comment type="caution">
    <text evidence="3">The sequence shown here is derived from an EMBL/GenBank/DDBJ whole genome shotgun (WGS) entry which is preliminary data.</text>
</comment>
<keyword evidence="2" id="KW-0472">Membrane</keyword>
<feature type="transmembrane region" description="Helical" evidence="2">
    <location>
        <begin position="492"/>
        <end position="513"/>
    </location>
</feature>
<reference evidence="3 4" key="1">
    <citation type="submission" date="2020-08" db="EMBL/GenBank/DDBJ databases">
        <title>A Genomic Blueprint of the Chicken Gut Microbiome.</title>
        <authorList>
            <person name="Gilroy R."/>
            <person name="Ravi A."/>
            <person name="Getino M."/>
            <person name="Pursley I."/>
            <person name="Horton D.L."/>
            <person name="Alikhan N.-F."/>
            <person name="Baker D."/>
            <person name="Gharbi K."/>
            <person name="Hall N."/>
            <person name="Watson M."/>
            <person name="Adriaenssens E.M."/>
            <person name="Foster-Nyarko E."/>
            <person name="Jarju S."/>
            <person name="Secka A."/>
            <person name="Antonio M."/>
            <person name="Oren A."/>
            <person name="Chaudhuri R."/>
            <person name="La Ragione R.M."/>
            <person name="Hildebrand F."/>
            <person name="Pallen M.J."/>
        </authorList>
    </citation>
    <scope>NUCLEOTIDE SEQUENCE [LARGE SCALE GENOMIC DNA]</scope>
    <source>
        <strain evidence="3 4">Sa2CUA8</strain>
    </source>
</reference>
<protein>
    <submittedName>
        <fullName evidence="3">DUF2142 domain-containing protein</fullName>
    </submittedName>
</protein>
<feature type="region of interest" description="Disordered" evidence="1">
    <location>
        <begin position="1"/>
        <end position="25"/>
    </location>
</feature>
<feature type="transmembrane region" description="Helical" evidence="2">
    <location>
        <begin position="441"/>
        <end position="459"/>
    </location>
</feature>
<name>A0ABR8V319_9CELL</name>
<feature type="transmembrane region" description="Helical" evidence="2">
    <location>
        <begin position="244"/>
        <end position="261"/>
    </location>
</feature>
<feature type="transmembrane region" description="Helical" evidence="2">
    <location>
        <begin position="167"/>
        <end position="188"/>
    </location>
</feature>
<dbReference type="Proteomes" id="UP000633601">
    <property type="component" value="Unassembled WGS sequence"/>
</dbReference>
<keyword evidence="4" id="KW-1185">Reference proteome</keyword>
<dbReference type="EMBL" id="JACSQE010000008">
    <property type="protein sequence ID" value="MBD7999200.1"/>
    <property type="molecule type" value="Genomic_DNA"/>
</dbReference>
<sequence length="532" mass="56029">MSEDTRVSADRAEDPAKAVGAIEPARPRDRWSRAAGARRPALLVGAALVLLLTYFGAWALSSPVGSSPDEDYHLASIWCAQGDREGACEVPADGQSVMIPPQVRNAPCFAFDSAVSGACQSPDHVFDDEELVETERGNFGAHAGSYPPGFYNVMSLFVGPDVERSVLVMRLVNAVLAVAMIGLTFVASQGRARRGLVATAVVTLVPLGAFIIPSVNPSSWAVVSALTLFFGVFGFLSSTRRWRTVLLGVVSVAAVAMASSARADASAYAIIAIGAASVVALAAGRLSRTFLVRLVLPVLLAVVSAVSYLTAGQAGAAGQAAGRGPSNFVFVAWEALHYWVGALGLSPLGWLDTPMSGIVWVSTTGAFFAVLFVAIGYVGRWRGIMVALVALAAVLLPTYIEATAEQPLGSVQARYIYPLLIVLAAVAALSTERRAFALTPVQRWVVVCAIGAASIVSLYENIRRYVTGNDITGARLVPGEWWWSDLPVSAEVVWLVGSFVAVATLVIASAQLVDRRADLAPHAGERPGEPRP</sequence>
<dbReference type="Pfam" id="PF09913">
    <property type="entry name" value="DUF2142"/>
    <property type="match status" value="1"/>
</dbReference>
<keyword evidence="2" id="KW-1133">Transmembrane helix</keyword>
<feature type="transmembrane region" description="Helical" evidence="2">
    <location>
        <begin position="218"/>
        <end position="237"/>
    </location>
</feature>
<feature type="transmembrane region" description="Helical" evidence="2">
    <location>
        <begin position="384"/>
        <end position="400"/>
    </location>
</feature>
<feature type="transmembrane region" description="Helical" evidence="2">
    <location>
        <begin position="40"/>
        <end position="60"/>
    </location>
</feature>
<feature type="transmembrane region" description="Helical" evidence="2">
    <location>
        <begin position="267"/>
        <end position="283"/>
    </location>
</feature>
<dbReference type="RefSeq" id="WP_191790856.1">
    <property type="nucleotide sequence ID" value="NZ_JACSQE010000008.1"/>
</dbReference>
<feature type="transmembrane region" description="Helical" evidence="2">
    <location>
        <begin position="357"/>
        <end position="377"/>
    </location>
</feature>
<evidence type="ECO:0000256" key="2">
    <source>
        <dbReference type="SAM" id="Phobius"/>
    </source>
</evidence>
<proteinExistence type="predicted"/>
<accession>A0ABR8V319</accession>
<organism evidence="3 4">
    <name type="scientific">Oerskovia gallyi</name>
    <dbReference type="NCBI Taxonomy" id="2762226"/>
    <lineage>
        <taxon>Bacteria</taxon>
        <taxon>Bacillati</taxon>
        <taxon>Actinomycetota</taxon>
        <taxon>Actinomycetes</taxon>
        <taxon>Micrococcales</taxon>
        <taxon>Cellulomonadaceae</taxon>
        <taxon>Oerskovia</taxon>
    </lineage>
</organism>